<gene>
    <name evidence="1" type="ordered locus">RSPO_m00388</name>
</gene>
<dbReference type="Pfam" id="PF11534">
    <property type="entry name" value="HTHP"/>
    <property type="match status" value="1"/>
</dbReference>
<accession>F6G7M6</accession>
<dbReference type="KEGG" id="rsn:RSPO_m00388"/>
<dbReference type="Proteomes" id="UP000007953">
    <property type="component" value="Plasmid megaplasmid"/>
</dbReference>
<dbReference type="HOGENOM" id="CLU_3332012_0_0_4"/>
<organism evidence="1 2">
    <name type="scientific">Ralstonia solanacearum (strain Po82)</name>
    <dbReference type="NCBI Taxonomy" id="1031711"/>
    <lineage>
        <taxon>Bacteria</taxon>
        <taxon>Pseudomonadati</taxon>
        <taxon>Pseudomonadota</taxon>
        <taxon>Betaproteobacteria</taxon>
        <taxon>Burkholderiales</taxon>
        <taxon>Burkholderiaceae</taxon>
        <taxon>Ralstonia</taxon>
        <taxon>Ralstonia solanacearum species complex</taxon>
    </lineage>
</organism>
<dbReference type="InterPro" id="IPR021111">
    <property type="entry name" value="Hexamer_Tyr-coord_heme_pr_HTHP"/>
</dbReference>
<evidence type="ECO:0000313" key="1">
    <source>
        <dbReference type="EMBL" id="AEG71029.1"/>
    </source>
</evidence>
<proteinExistence type="predicted"/>
<dbReference type="PATRIC" id="fig|1031711.3.peg.3640"/>
<name>F6G7M6_RALS8</name>
<keyword evidence="1" id="KW-0614">Plasmid</keyword>
<reference evidence="1 2" key="1">
    <citation type="journal article" date="2011" name="J. Bacteriol.">
        <title>Complete genome sequence of the plant pathogen Ralstonia solanacearum strain Po82.</title>
        <authorList>
            <person name="Xu J."/>
            <person name="Zheng H.J."/>
            <person name="Liu L."/>
            <person name="Pan Z.C."/>
            <person name="Prior P."/>
            <person name="Tang B."/>
            <person name="Xu J.S."/>
            <person name="Zhang H."/>
            <person name="Tian Q."/>
            <person name="Zhang L.Q."/>
            <person name="Feng J."/>
        </authorList>
    </citation>
    <scope>NUCLEOTIDE SEQUENCE [LARGE SCALE GENOMIC DNA]</scope>
    <source>
        <strain evidence="2">Po82</strain>
    </source>
</reference>
<geneLocation type="plasmid" evidence="2"/>
<dbReference type="EMBL" id="CP002820">
    <property type="protein sequence ID" value="AEG71029.1"/>
    <property type="molecule type" value="Genomic_DNA"/>
</dbReference>
<dbReference type="Gene3D" id="6.10.80.10">
    <property type="entry name" value="Hexameric tyrosine-coordinated heme protein (HTHP)"/>
    <property type="match status" value="1"/>
</dbReference>
<dbReference type="AlphaFoldDB" id="F6G7M6"/>
<dbReference type="InterPro" id="IPR038125">
    <property type="entry name" value="HTHP_sf"/>
</dbReference>
<sequence length="38" mass="4186">MITASPDEGRQLAIKMACLVIEPTQPDEAVRNTLRDVC</sequence>
<evidence type="ECO:0000313" key="2">
    <source>
        <dbReference type="Proteomes" id="UP000007953"/>
    </source>
</evidence>
<protein>
    <submittedName>
        <fullName evidence="1">Uncharacterized protein</fullName>
    </submittedName>
</protein>